<evidence type="ECO:0000313" key="9">
    <source>
        <dbReference type="Proteomes" id="UP001253193"/>
    </source>
</evidence>
<dbReference type="Pfam" id="PF01435">
    <property type="entry name" value="Peptidase_M48"/>
    <property type="match status" value="1"/>
</dbReference>
<evidence type="ECO:0000256" key="6">
    <source>
        <dbReference type="RuleBase" id="RU003983"/>
    </source>
</evidence>
<comment type="caution">
    <text evidence="8">The sequence shown here is derived from an EMBL/GenBank/DDBJ whole genome shotgun (WGS) entry which is preliminary data.</text>
</comment>
<feature type="domain" description="Peptidase M48" evidence="7">
    <location>
        <begin position="223"/>
        <end position="342"/>
    </location>
</feature>
<dbReference type="RefSeq" id="WP_140358483.1">
    <property type="nucleotide sequence ID" value="NZ_CP034289.1"/>
</dbReference>
<dbReference type="GO" id="GO:0006508">
    <property type="term" value="P:proteolysis"/>
    <property type="evidence" value="ECO:0007669"/>
    <property type="project" value="UniProtKB-KW"/>
</dbReference>
<sequence length="402" mass="46391">MENVDFSAFLEDENVEKAKQGVVINTGNGIMHLFGAVNNSDYLGLGDDALFFAPFCSRDDVEKIMNPKSASDYLLKLRAESIVDNPRLIRVFLKRKAGYTNWSLSEYYKKQDRDPLYLKFLSKGNYDKLKNVPAGSAYINTVNAVCSKSPKGNVIAVSEPLEQYLYFMNIFFYGDDFGIDDHNRFNAFLIAQRLIAGFESPDFDLDPRCIFPESVEIFMSGLTNIQYQFILGHEYSHHLLGHLSDANLVSTNFSEIVRGFEGTYKLSHYKYSHKLEYDADWHAIKFIKGNKQFRNDVANGAFLALMYMKVSSMVLDYINPARSTLMSTHPDPIQRIWKLRTRLNNKLGFDRDQLTNNISFLESYTNDFLNHFVAFNFDDFEKYGSVYLPSYKKKLLIDRLDF</sequence>
<protein>
    <recommendedName>
        <fullName evidence="7">Peptidase M48 domain-containing protein</fullName>
    </recommendedName>
</protein>
<keyword evidence="2" id="KW-0479">Metal-binding</keyword>
<keyword evidence="4 6" id="KW-0862">Zinc</keyword>
<keyword evidence="1 6" id="KW-0645">Protease</keyword>
<organism evidence="8 9">
    <name type="scientific">Vibrio parahaemolyticus</name>
    <dbReference type="NCBI Taxonomy" id="670"/>
    <lineage>
        <taxon>Bacteria</taxon>
        <taxon>Pseudomonadati</taxon>
        <taxon>Pseudomonadota</taxon>
        <taxon>Gammaproteobacteria</taxon>
        <taxon>Vibrionales</taxon>
        <taxon>Vibrionaceae</taxon>
        <taxon>Vibrio</taxon>
    </lineage>
</organism>
<evidence type="ECO:0000256" key="2">
    <source>
        <dbReference type="ARBA" id="ARBA00022723"/>
    </source>
</evidence>
<gene>
    <name evidence="8" type="ORF">QX249_28535</name>
</gene>
<dbReference type="InterPro" id="IPR001915">
    <property type="entry name" value="Peptidase_M48"/>
</dbReference>
<accession>A0AAW8QE34</accession>
<proteinExistence type="inferred from homology"/>
<name>A0AAW8QE34_VIBPH</name>
<dbReference type="GO" id="GO:0046872">
    <property type="term" value="F:metal ion binding"/>
    <property type="evidence" value="ECO:0007669"/>
    <property type="project" value="UniProtKB-KW"/>
</dbReference>
<evidence type="ECO:0000256" key="4">
    <source>
        <dbReference type="ARBA" id="ARBA00022833"/>
    </source>
</evidence>
<dbReference type="AlphaFoldDB" id="A0AAW8QE34"/>
<evidence type="ECO:0000256" key="1">
    <source>
        <dbReference type="ARBA" id="ARBA00022670"/>
    </source>
</evidence>
<reference evidence="8" key="1">
    <citation type="submission" date="2023-06" db="EMBL/GenBank/DDBJ databases">
        <title>Genomic Diversity of Vibrio spp. and Metagenomic Analysis of Pathogens in Florida Gulf Coastal Waters Following Hurricane Ian.</title>
        <authorList>
            <person name="Brumfield K.D."/>
        </authorList>
    </citation>
    <scope>NUCLEOTIDE SEQUENCE</scope>
    <source>
        <strain evidence="8">WBS2B-138</strain>
    </source>
</reference>
<evidence type="ECO:0000256" key="5">
    <source>
        <dbReference type="ARBA" id="ARBA00023049"/>
    </source>
</evidence>
<dbReference type="GO" id="GO:0004222">
    <property type="term" value="F:metalloendopeptidase activity"/>
    <property type="evidence" value="ECO:0007669"/>
    <property type="project" value="InterPro"/>
</dbReference>
<evidence type="ECO:0000313" key="8">
    <source>
        <dbReference type="EMBL" id="MDS1824563.1"/>
    </source>
</evidence>
<evidence type="ECO:0000259" key="7">
    <source>
        <dbReference type="Pfam" id="PF01435"/>
    </source>
</evidence>
<comment type="cofactor">
    <cofactor evidence="6">
        <name>Zn(2+)</name>
        <dbReference type="ChEBI" id="CHEBI:29105"/>
    </cofactor>
    <text evidence="6">Binds 1 zinc ion per subunit.</text>
</comment>
<comment type="similarity">
    <text evidence="6">Belongs to the peptidase M48 family.</text>
</comment>
<evidence type="ECO:0000256" key="3">
    <source>
        <dbReference type="ARBA" id="ARBA00022801"/>
    </source>
</evidence>
<keyword evidence="3 6" id="KW-0378">Hydrolase</keyword>
<keyword evidence="5 6" id="KW-0482">Metalloprotease</keyword>
<dbReference type="EMBL" id="JAUHGG010000032">
    <property type="protein sequence ID" value="MDS1824563.1"/>
    <property type="molecule type" value="Genomic_DNA"/>
</dbReference>
<dbReference type="Proteomes" id="UP001253193">
    <property type="component" value="Unassembled WGS sequence"/>
</dbReference>